<evidence type="ECO:0000313" key="1">
    <source>
        <dbReference type="EMBL" id="TYL38841.1"/>
    </source>
</evidence>
<comment type="caution">
    <text evidence="1">The sequence shown here is derived from an EMBL/GenBank/DDBJ whole genome shotgun (WGS) entry which is preliminary data.</text>
</comment>
<keyword evidence="2" id="KW-1185">Reference proteome</keyword>
<name>A0A8J8TQF8_9EURY</name>
<reference evidence="1" key="1">
    <citation type="submission" date="2017-11" db="EMBL/GenBank/DDBJ databases">
        <authorList>
            <person name="Kajale S.C."/>
            <person name="Sharma A."/>
        </authorList>
    </citation>
    <scope>NUCLEOTIDE SEQUENCE</scope>
    <source>
        <strain evidence="1">LS1_42</strain>
    </source>
</reference>
<dbReference type="EMBL" id="PHNJ01000004">
    <property type="protein sequence ID" value="TYL38841.1"/>
    <property type="molecule type" value="Genomic_DNA"/>
</dbReference>
<dbReference type="SUPFAM" id="SSF54637">
    <property type="entry name" value="Thioesterase/thiol ester dehydrase-isomerase"/>
    <property type="match status" value="1"/>
</dbReference>
<dbReference type="Gene3D" id="3.10.129.10">
    <property type="entry name" value="Hotdog Thioesterase"/>
    <property type="match status" value="1"/>
</dbReference>
<dbReference type="OrthoDB" id="167740at2157"/>
<sequence>MTKPTEGETHTFERTFTTEEVRQFAALSKDTQSRHTDPDPEGRLLVHGLLTATLPTKIGGDLEVLASSMTFEFRQPVYTGQSITCRWLYEDVVRREDRYDLTADVVCENAHGDTVLTATIEGVVWDDGSNDG</sequence>
<evidence type="ECO:0000313" key="2">
    <source>
        <dbReference type="Proteomes" id="UP000766904"/>
    </source>
</evidence>
<organism evidence="1 2">
    <name type="scientific">Natronococcus pandeyae</name>
    <dbReference type="NCBI Taxonomy" id="2055836"/>
    <lineage>
        <taxon>Archaea</taxon>
        <taxon>Methanobacteriati</taxon>
        <taxon>Methanobacteriota</taxon>
        <taxon>Stenosarchaea group</taxon>
        <taxon>Halobacteria</taxon>
        <taxon>Halobacteriales</taxon>
        <taxon>Natrialbaceae</taxon>
        <taxon>Natronococcus</taxon>
    </lineage>
</organism>
<dbReference type="Proteomes" id="UP000766904">
    <property type="component" value="Unassembled WGS sequence"/>
</dbReference>
<accession>A0A8J8TQF8</accession>
<dbReference type="InterPro" id="IPR029069">
    <property type="entry name" value="HotDog_dom_sf"/>
</dbReference>
<dbReference type="RefSeq" id="WP_148857843.1">
    <property type="nucleotide sequence ID" value="NZ_PHNJ01000004.1"/>
</dbReference>
<dbReference type="AlphaFoldDB" id="A0A8J8TQF8"/>
<proteinExistence type="predicted"/>
<protein>
    <submittedName>
        <fullName evidence="1">Dehydratase</fullName>
    </submittedName>
</protein>
<gene>
    <name evidence="1" type="ORF">CV102_10040</name>
</gene>